<dbReference type="HOGENOM" id="CLU_039329_1_2_7"/>
<dbReference type="AlphaFoldDB" id="W4LGM9"/>
<evidence type="ECO:0000259" key="2">
    <source>
        <dbReference type="Pfam" id="PF04909"/>
    </source>
</evidence>
<accession>W4LGM9</accession>
<evidence type="ECO:0000313" key="3">
    <source>
        <dbReference type="EMBL" id="ETW96850.1"/>
    </source>
</evidence>
<dbReference type="Gene3D" id="3.20.20.140">
    <property type="entry name" value="Metal-dependent hydrolases"/>
    <property type="match status" value="1"/>
</dbReference>
<reference evidence="3 4" key="1">
    <citation type="journal article" date="2014" name="Nature">
        <title>An environmental bacterial taxon with a large and distinct metabolic repertoire.</title>
        <authorList>
            <person name="Wilson M.C."/>
            <person name="Mori T."/>
            <person name="Ruckert C."/>
            <person name="Uria A.R."/>
            <person name="Helf M.J."/>
            <person name="Takada K."/>
            <person name="Gernert C."/>
            <person name="Steffens U.A."/>
            <person name="Heycke N."/>
            <person name="Schmitt S."/>
            <person name="Rinke C."/>
            <person name="Helfrich E.J."/>
            <person name="Brachmann A.O."/>
            <person name="Gurgui C."/>
            <person name="Wakimoto T."/>
            <person name="Kracht M."/>
            <person name="Crusemann M."/>
            <person name="Hentschel U."/>
            <person name="Abe I."/>
            <person name="Matsunaga S."/>
            <person name="Kalinowski J."/>
            <person name="Takeyama H."/>
            <person name="Piel J."/>
        </authorList>
    </citation>
    <scope>NUCLEOTIDE SEQUENCE [LARGE SCALE GENOMIC DNA]</scope>
    <source>
        <strain evidence="4">TSY1</strain>
    </source>
</reference>
<keyword evidence="1" id="KW-0456">Lyase</keyword>
<dbReference type="GO" id="GO:0005737">
    <property type="term" value="C:cytoplasm"/>
    <property type="evidence" value="ECO:0007669"/>
    <property type="project" value="TreeGrafter"/>
</dbReference>
<dbReference type="GO" id="GO:0016831">
    <property type="term" value="F:carboxy-lyase activity"/>
    <property type="evidence" value="ECO:0007669"/>
    <property type="project" value="InterPro"/>
</dbReference>
<proteinExistence type="predicted"/>
<dbReference type="Proteomes" id="UP000019141">
    <property type="component" value="Unassembled WGS sequence"/>
</dbReference>
<protein>
    <recommendedName>
        <fullName evidence="2">Amidohydrolase-related domain-containing protein</fullName>
    </recommendedName>
</protein>
<feature type="domain" description="Amidohydrolase-related" evidence="2">
    <location>
        <begin position="3"/>
        <end position="328"/>
    </location>
</feature>
<sequence>MRIDMHAHYVPPKAIEAIERDATSYGIHLEEAANGAQCACFNYGLKIRPFPKPLLDLEQRWQVMDTMQVDRQILSGWADMFGYGMPAEEGARWCRLFNETLGEVAQQHGDRLSALATAPLQDAQLAARELEYGVKQCGAVGGVIAANVDEVSLGETDLDAFWAAAVALEVPIFVHPAQPQMPPRTGKYGMLQVVQFTYDTTASVGSLIFSGVLDRFPTLNLILSHGGGYYPYQAYRFDRVYRNMAAEEAPSQAPSAYVRRFYYDTILYDAQPLGYLKSLVGSDRMLLGTDYPFPVVENDPVGLLETVGFSAEELAQVCGGQAQTLFKL</sequence>
<dbReference type="InterPro" id="IPR032465">
    <property type="entry name" value="ACMSD"/>
</dbReference>
<dbReference type="EMBL" id="AZHW01000734">
    <property type="protein sequence ID" value="ETW96850.1"/>
    <property type="molecule type" value="Genomic_DNA"/>
</dbReference>
<dbReference type="SUPFAM" id="SSF51556">
    <property type="entry name" value="Metallo-dependent hydrolases"/>
    <property type="match status" value="1"/>
</dbReference>
<evidence type="ECO:0000313" key="4">
    <source>
        <dbReference type="Proteomes" id="UP000019141"/>
    </source>
</evidence>
<dbReference type="InterPro" id="IPR006680">
    <property type="entry name" value="Amidohydro-rel"/>
</dbReference>
<comment type="caution">
    <text evidence="3">The sequence shown here is derived from an EMBL/GenBank/DDBJ whole genome shotgun (WGS) entry which is preliminary data.</text>
</comment>
<name>W4LGM9_ENTF1</name>
<dbReference type="Pfam" id="PF04909">
    <property type="entry name" value="Amidohydro_2"/>
    <property type="match status" value="1"/>
</dbReference>
<evidence type="ECO:0000256" key="1">
    <source>
        <dbReference type="ARBA" id="ARBA00023239"/>
    </source>
</evidence>
<dbReference type="InterPro" id="IPR032466">
    <property type="entry name" value="Metal_Hydrolase"/>
</dbReference>
<keyword evidence="4" id="KW-1185">Reference proteome</keyword>
<gene>
    <name evidence="3" type="ORF">ETSY1_24955</name>
</gene>
<dbReference type="GO" id="GO:0016787">
    <property type="term" value="F:hydrolase activity"/>
    <property type="evidence" value="ECO:0007669"/>
    <property type="project" value="InterPro"/>
</dbReference>
<dbReference type="PANTHER" id="PTHR21240">
    <property type="entry name" value="2-AMINO-3-CARBOXYLMUCONATE-6-SEMIALDEHYDE DECARBOXYLASE"/>
    <property type="match status" value="1"/>
</dbReference>
<dbReference type="PANTHER" id="PTHR21240:SF28">
    <property type="entry name" value="ISO-OROTATE DECARBOXYLASE (EUROFUNG)"/>
    <property type="match status" value="1"/>
</dbReference>
<organism evidence="3 4">
    <name type="scientific">Entotheonella factor</name>
    <dbReference type="NCBI Taxonomy" id="1429438"/>
    <lineage>
        <taxon>Bacteria</taxon>
        <taxon>Pseudomonadati</taxon>
        <taxon>Nitrospinota/Tectimicrobiota group</taxon>
        <taxon>Candidatus Tectimicrobiota</taxon>
        <taxon>Candidatus Entotheonellia</taxon>
        <taxon>Candidatus Entotheonellales</taxon>
        <taxon>Candidatus Entotheonellaceae</taxon>
        <taxon>Candidatus Entotheonella</taxon>
    </lineage>
</organism>
<dbReference type="GO" id="GO:0019748">
    <property type="term" value="P:secondary metabolic process"/>
    <property type="evidence" value="ECO:0007669"/>
    <property type="project" value="TreeGrafter"/>
</dbReference>